<feature type="region of interest" description="Disordered" evidence="4">
    <location>
        <begin position="168"/>
        <end position="203"/>
    </location>
</feature>
<dbReference type="CDD" id="cd02968">
    <property type="entry name" value="SCO"/>
    <property type="match status" value="1"/>
</dbReference>
<evidence type="ECO:0000256" key="1">
    <source>
        <dbReference type="ARBA" id="ARBA00010996"/>
    </source>
</evidence>
<accession>A0A0R2SXY0</accession>
<sequence length="251" mass="27306">MNKRLLIAFIIVDILLGLAVYRGYKLWNAGEEAAEQTSELREKGTTLFPEPRPLSSFSLIDAQGNDFTSANLVGKWSLVFFGFTHCPDICPLTMKELAEMAAQLTQAERAQLQVILGTVDPERDDSATMAEYVAKYSDDFVGLTGSRVALSVLTKQLYVTYSDPAELVNHDNHDDQAPAQTADSSSQHAPSSDGAHSSHTGAGESAADDYLITHSGHIALINPQGDFHGVIRPPHRDRDLLAVVRVLLGTE</sequence>
<comment type="caution">
    <text evidence="6">The sequence shown here is derived from an EMBL/GenBank/DDBJ whole genome shotgun (WGS) entry which is preliminary data.</text>
</comment>
<keyword evidence="2" id="KW-0186">Copper</keyword>
<feature type="binding site" evidence="2">
    <location>
        <position position="90"/>
    </location>
    <ligand>
        <name>Cu cation</name>
        <dbReference type="ChEBI" id="CHEBI:23378"/>
    </ligand>
</feature>
<evidence type="ECO:0000256" key="3">
    <source>
        <dbReference type="PIRSR" id="PIRSR603782-2"/>
    </source>
</evidence>
<evidence type="ECO:0000256" key="4">
    <source>
        <dbReference type="SAM" id="MobiDB-lite"/>
    </source>
</evidence>
<keyword evidence="5" id="KW-1133">Transmembrane helix</keyword>
<keyword evidence="2" id="KW-0479">Metal-binding</keyword>
<dbReference type="EMBL" id="LICD01000121">
    <property type="protein sequence ID" value="KRO80095.1"/>
    <property type="molecule type" value="Genomic_DNA"/>
</dbReference>
<keyword evidence="5" id="KW-0812">Transmembrane</keyword>
<name>A0A0R2SXY0_9GAMM</name>
<dbReference type="PANTHER" id="PTHR12151">
    <property type="entry name" value="ELECTRON TRANSPORT PROTIN SCO1/SENC FAMILY MEMBER"/>
    <property type="match status" value="1"/>
</dbReference>
<proteinExistence type="inferred from homology"/>
<keyword evidence="3" id="KW-1015">Disulfide bond</keyword>
<dbReference type="SUPFAM" id="SSF52833">
    <property type="entry name" value="Thioredoxin-like"/>
    <property type="match status" value="1"/>
</dbReference>
<evidence type="ECO:0000256" key="2">
    <source>
        <dbReference type="PIRSR" id="PIRSR603782-1"/>
    </source>
</evidence>
<organism evidence="6 7">
    <name type="scientific">OM182 bacterium BACL3 MAG-120619-bin3</name>
    <dbReference type="NCBI Taxonomy" id="1655593"/>
    <lineage>
        <taxon>Bacteria</taxon>
        <taxon>Pseudomonadati</taxon>
        <taxon>Pseudomonadota</taxon>
        <taxon>Gammaproteobacteria</taxon>
        <taxon>OMG group</taxon>
        <taxon>OM182 clade</taxon>
    </lineage>
</organism>
<feature type="compositionally biased region" description="Polar residues" evidence="4">
    <location>
        <begin position="178"/>
        <end position="200"/>
    </location>
</feature>
<dbReference type="InterPro" id="IPR003782">
    <property type="entry name" value="SCO1/SenC"/>
</dbReference>
<dbReference type="Gene3D" id="3.40.30.10">
    <property type="entry name" value="Glutaredoxin"/>
    <property type="match status" value="1"/>
</dbReference>
<dbReference type="GO" id="GO:0046872">
    <property type="term" value="F:metal ion binding"/>
    <property type="evidence" value="ECO:0007669"/>
    <property type="project" value="UniProtKB-KW"/>
</dbReference>
<evidence type="ECO:0000313" key="6">
    <source>
        <dbReference type="EMBL" id="KRO80095.1"/>
    </source>
</evidence>
<comment type="similarity">
    <text evidence="1">Belongs to the SCO1/2 family.</text>
</comment>
<dbReference type="Pfam" id="PF02630">
    <property type="entry name" value="SCO1-SenC"/>
    <property type="match status" value="1"/>
</dbReference>
<feature type="binding site" evidence="2">
    <location>
        <position position="86"/>
    </location>
    <ligand>
        <name>Cu cation</name>
        <dbReference type="ChEBI" id="CHEBI:23378"/>
    </ligand>
</feature>
<dbReference type="PANTHER" id="PTHR12151:SF25">
    <property type="entry name" value="LINALOOL DEHYDRATASE_ISOMERASE DOMAIN-CONTAINING PROTEIN"/>
    <property type="match status" value="1"/>
</dbReference>
<evidence type="ECO:0000256" key="5">
    <source>
        <dbReference type="SAM" id="Phobius"/>
    </source>
</evidence>
<evidence type="ECO:0008006" key="8">
    <source>
        <dbReference type="Google" id="ProtNLM"/>
    </source>
</evidence>
<evidence type="ECO:0000313" key="7">
    <source>
        <dbReference type="Proteomes" id="UP000051242"/>
    </source>
</evidence>
<reference evidence="6 7" key="1">
    <citation type="submission" date="2015-10" db="EMBL/GenBank/DDBJ databases">
        <title>Metagenome-Assembled Genomes uncover a global brackish microbiome.</title>
        <authorList>
            <person name="Hugerth L.W."/>
            <person name="Larsson J."/>
            <person name="Alneberg J."/>
            <person name="Lindh M.V."/>
            <person name="Legrand C."/>
            <person name="Pinhassi J."/>
            <person name="Andersson A.F."/>
        </authorList>
    </citation>
    <scope>NUCLEOTIDE SEQUENCE [LARGE SCALE GENOMIC DNA]</scope>
    <source>
        <strain evidence="6">BACL22 MAG-120619-bin3</strain>
    </source>
</reference>
<protein>
    <recommendedName>
        <fullName evidence="8">Thioredoxin domain-containing protein</fullName>
    </recommendedName>
</protein>
<dbReference type="InterPro" id="IPR036249">
    <property type="entry name" value="Thioredoxin-like_sf"/>
</dbReference>
<gene>
    <name evidence="6" type="ORF">ABR85_05385</name>
</gene>
<feature type="transmembrane region" description="Helical" evidence="5">
    <location>
        <begin position="6"/>
        <end position="24"/>
    </location>
</feature>
<dbReference type="Proteomes" id="UP000051242">
    <property type="component" value="Unassembled WGS sequence"/>
</dbReference>
<feature type="disulfide bond" description="Redox-active" evidence="3">
    <location>
        <begin position="86"/>
        <end position="90"/>
    </location>
</feature>
<dbReference type="AlphaFoldDB" id="A0A0R2SXY0"/>
<keyword evidence="5" id="KW-0472">Membrane</keyword>